<dbReference type="EMBL" id="CAJNOQ010036848">
    <property type="protein sequence ID" value="CAF1605967.1"/>
    <property type="molecule type" value="Genomic_DNA"/>
</dbReference>
<evidence type="ECO:0000256" key="2">
    <source>
        <dbReference type="SAM" id="Phobius"/>
    </source>
</evidence>
<keyword evidence="2" id="KW-1133">Transmembrane helix</keyword>
<keyword evidence="2" id="KW-0812">Transmembrane</keyword>
<gene>
    <name evidence="3" type="ORF">GPM918_LOCUS42753</name>
    <name evidence="4" type="ORF">SRO942_LOCUS44071</name>
</gene>
<dbReference type="Proteomes" id="UP000681722">
    <property type="component" value="Unassembled WGS sequence"/>
</dbReference>
<proteinExistence type="predicted"/>
<dbReference type="Proteomes" id="UP000663829">
    <property type="component" value="Unassembled WGS sequence"/>
</dbReference>
<feature type="region of interest" description="Disordered" evidence="1">
    <location>
        <begin position="46"/>
        <end position="99"/>
    </location>
</feature>
<name>A0A816B4Y0_9BILA</name>
<keyword evidence="2" id="KW-0472">Membrane</keyword>
<evidence type="ECO:0008006" key="6">
    <source>
        <dbReference type="Google" id="ProtNLM"/>
    </source>
</evidence>
<accession>A0A816B4Y0</accession>
<sequence length="99" mass="10754">IYSSLVSTGTIIGIVIGCLAGAAVLIGIIITIVCICKKKNRVQIPQQQQQQQQQQQGMSFAYPGQYPQQPGQYYMGSSPYTQPGNQPPPQYSAQPTKLP</sequence>
<protein>
    <recommendedName>
        <fullName evidence="6">Cysteine and tyrosine-rich protein 1</fullName>
    </recommendedName>
</protein>
<comment type="caution">
    <text evidence="3">The sequence shown here is derived from an EMBL/GenBank/DDBJ whole genome shotgun (WGS) entry which is preliminary data.</text>
</comment>
<evidence type="ECO:0000256" key="1">
    <source>
        <dbReference type="SAM" id="MobiDB-lite"/>
    </source>
</evidence>
<dbReference type="AlphaFoldDB" id="A0A816B4Y0"/>
<organism evidence="3 5">
    <name type="scientific">Didymodactylos carnosus</name>
    <dbReference type="NCBI Taxonomy" id="1234261"/>
    <lineage>
        <taxon>Eukaryota</taxon>
        <taxon>Metazoa</taxon>
        <taxon>Spiralia</taxon>
        <taxon>Gnathifera</taxon>
        <taxon>Rotifera</taxon>
        <taxon>Eurotatoria</taxon>
        <taxon>Bdelloidea</taxon>
        <taxon>Philodinida</taxon>
        <taxon>Philodinidae</taxon>
        <taxon>Didymodactylos</taxon>
    </lineage>
</organism>
<evidence type="ECO:0000313" key="3">
    <source>
        <dbReference type="EMBL" id="CAF1605967.1"/>
    </source>
</evidence>
<feature type="non-terminal residue" evidence="3">
    <location>
        <position position="1"/>
    </location>
</feature>
<feature type="compositionally biased region" description="Low complexity" evidence="1">
    <location>
        <begin position="46"/>
        <end position="74"/>
    </location>
</feature>
<reference evidence="3" key="1">
    <citation type="submission" date="2021-02" db="EMBL/GenBank/DDBJ databases">
        <authorList>
            <person name="Nowell W R."/>
        </authorList>
    </citation>
    <scope>NUCLEOTIDE SEQUENCE</scope>
</reference>
<evidence type="ECO:0000313" key="4">
    <source>
        <dbReference type="EMBL" id="CAF4485892.1"/>
    </source>
</evidence>
<evidence type="ECO:0000313" key="5">
    <source>
        <dbReference type="Proteomes" id="UP000663829"/>
    </source>
</evidence>
<feature type="transmembrane region" description="Helical" evidence="2">
    <location>
        <begin position="12"/>
        <end position="36"/>
    </location>
</feature>
<keyword evidence="5" id="KW-1185">Reference proteome</keyword>
<dbReference type="EMBL" id="CAJOBC010103425">
    <property type="protein sequence ID" value="CAF4485892.1"/>
    <property type="molecule type" value="Genomic_DNA"/>
</dbReference>